<feature type="region of interest" description="Disordered" evidence="1">
    <location>
        <begin position="430"/>
        <end position="474"/>
    </location>
</feature>
<gene>
    <name evidence="2" type="ORF">WG66_11832</name>
</gene>
<feature type="compositionally biased region" description="Pro residues" evidence="1">
    <location>
        <begin position="381"/>
        <end position="391"/>
    </location>
</feature>
<sequence>MECGKSGAQVGGPAINGSAYSVRPLLVHPPSPPFSLTPLLSDIVLISANYQHNGYQFSFNSAHYPYRMASIFIQPSISRSHSQYILSPTCVQIPVSDARSEPWSAEACADATRKRRRSSISSTSTSSSSSSSDKGPPRTRTHISKGVYQEGNHIILTPQHPAVSECLAYCRKTWTFPPAIPETILVLCALEVFFHPTDPVHWLFWSNEKKGASVELVNRICCTPSVAFFLRAFRLPFPHIAESPPLIEPNRLWDESMLFSLSQLHGQAWHDALRHEPWYATLVGCTKETDLSASNRPNLRKRKPAPEQQTSRAQSTSPSDASDDIPGSLTKKMRLSASRSSTLPSSTRNSTRVIRKPAKFRDPDFEGSDTASLRSGTRSPSTPPNSLPPESTPMITRRTSPLSVRTVVGSASDRSLSPLSDLTTSTLVDAEVSTQPRKRKARNVECEFSAGRKDKDNAGDNKIMTRARARSTRR</sequence>
<dbReference type="AlphaFoldDB" id="A0A0W0FH92"/>
<feature type="compositionally biased region" description="Polar residues" evidence="1">
    <location>
        <begin position="369"/>
        <end position="380"/>
    </location>
</feature>
<feature type="compositionally biased region" description="Basic and acidic residues" evidence="1">
    <location>
        <begin position="442"/>
        <end position="459"/>
    </location>
</feature>
<protein>
    <submittedName>
        <fullName evidence="2">Uncharacterized protein</fullName>
    </submittedName>
</protein>
<evidence type="ECO:0000313" key="2">
    <source>
        <dbReference type="EMBL" id="KTB35667.1"/>
    </source>
</evidence>
<feature type="compositionally biased region" description="Low complexity" evidence="1">
    <location>
        <begin position="119"/>
        <end position="132"/>
    </location>
</feature>
<dbReference type="eggNOG" id="ENOG502RCCE">
    <property type="taxonomic scope" value="Eukaryota"/>
</dbReference>
<feature type="region of interest" description="Disordered" evidence="1">
    <location>
        <begin position="291"/>
        <end position="400"/>
    </location>
</feature>
<evidence type="ECO:0000313" key="3">
    <source>
        <dbReference type="Proteomes" id="UP000054988"/>
    </source>
</evidence>
<feature type="compositionally biased region" description="Low complexity" evidence="1">
    <location>
        <begin position="335"/>
        <end position="352"/>
    </location>
</feature>
<dbReference type="Proteomes" id="UP000054988">
    <property type="component" value="Unassembled WGS sequence"/>
</dbReference>
<evidence type="ECO:0000256" key="1">
    <source>
        <dbReference type="SAM" id="MobiDB-lite"/>
    </source>
</evidence>
<feature type="region of interest" description="Disordered" evidence="1">
    <location>
        <begin position="107"/>
        <end position="143"/>
    </location>
</feature>
<proteinExistence type="predicted"/>
<accession>A0A0W0FH92</accession>
<dbReference type="EMBL" id="LATX01001986">
    <property type="protein sequence ID" value="KTB35667.1"/>
    <property type="molecule type" value="Genomic_DNA"/>
</dbReference>
<feature type="compositionally biased region" description="Polar residues" evidence="1">
    <location>
        <begin position="307"/>
        <end position="320"/>
    </location>
</feature>
<comment type="caution">
    <text evidence="2">The sequence shown here is derived from an EMBL/GenBank/DDBJ whole genome shotgun (WGS) entry which is preliminary data.</text>
</comment>
<feature type="compositionally biased region" description="Basic residues" evidence="1">
    <location>
        <begin position="465"/>
        <end position="474"/>
    </location>
</feature>
<organism evidence="2 3">
    <name type="scientific">Moniliophthora roreri</name>
    <name type="common">Frosty pod rot fungus</name>
    <name type="synonym">Monilia roreri</name>
    <dbReference type="NCBI Taxonomy" id="221103"/>
    <lineage>
        <taxon>Eukaryota</taxon>
        <taxon>Fungi</taxon>
        <taxon>Dikarya</taxon>
        <taxon>Basidiomycota</taxon>
        <taxon>Agaricomycotina</taxon>
        <taxon>Agaricomycetes</taxon>
        <taxon>Agaricomycetidae</taxon>
        <taxon>Agaricales</taxon>
        <taxon>Marasmiineae</taxon>
        <taxon>Marasmiaceae</taxon>
        <taxon>Moniliophthora</taxon>
    </lineage>
</organism>
<name>A0A0W0FH92_MONRR</name>
<reference evidence="2 3" key="1">
    <citation type="submission" date="2015-12" db="EMBL/GenBank/DDBJ databases">
        <title>Draft genome sequence of Moniliophthora roreri, the causal agent of frosty pod rot of cacao.</title>
        <authorList>
            <person name="Aime M.C."/>
            <person name="Diaz-Valderrama J.R."/>
            <person name="Kijpornyongpan T."/>
            <person name="Phillips-Mora W."/>
        </authorList>
    </citation>
    <scope>NUCLEOTIDE SEQUENCE [LARGE SCALE GENOMIC DNA]</scope>
    <source>
        <strain evidence="2 3">MCA 2952</strain>
    </source>
</reference>